<keyword evidence="3" id="KW-1185">Reference proteome</keyword>
<proteinExistence type="predicted"/>
<feature type="compositionally biased region" description="Basic and acidic residues" evidence="1">
    <location>
        <begin position="48"/>
        <end position="68"/>
    </location>
</feature>
<accession>A0A067MVB6</accession>
<organism evidence="2 3">
    <name type="scientific">Botryobasidium botryosum (strain FD-172 SS1)</name>
    <dbReference type="NCBI Taxonomy" id="930990"/>
    <lineage>
        <taxon>Eukaryota</taxon>
        <taxon>Fungi</taxon>
        <taxon>Dikarya</taxon>
        <taxon>Basidiomycota</taxon>
        <taxon>Agaricomycotina</taxon>
        <taxon>Agaricomycetes</taxon>
        <taxon>Cantharellales</taxon>
        <taxon>Botryobasidiaceae</taxon>
        <taxon>Botryobasidium</taxon>
    </lineage>
</organism>
<reference evidence="3" key="1">
    <citation type="journal article" date="2014" name="Proc. Natl. Acad. Sci. U.S.A.">
        <title>Extensive sampling of basidiomycete genomes demonstrates inadequacy of the white-rot/brown-rot paradigm for wood decay fungi.</title>
        <authorList>
            <person name="Riley R."/>
            <person name="Salamov A.A."/>
            <person name="Brown D.W."/>
            <person name="Nagy L.G."/>
            <person name="Floudas D."/>
            <person name="Held B.W."/>
            <person name="Levasseur A."/>
            <person name="Lombard V."/>
            <person name="Morin E."/>
            <person name="Otillar R."/>
            <person name="Lindquist E.A."/>
            <person name="Sun H."/>
            <person name="LaButti K.M."/>
            <person name="Schmutz J."/>
            <person name="Jabbour D."/>
            <person name="Luo H."/>
            <person name="Baker S.E."/>
            <person name="Pisabarro A.G."/>
            <person name="Walton J.D."/>
            <person name="Blanchette R.A."/>
            <person name="Henrissat B."/>
            <person name="Martin F."/>
            <person name="Cullen D."/>
            <person name="Hibbett D.S."/>
            <person name="Grigoriev I.V."/>
        </authorList>
    </citation>
    <scope>NUCLEOTIDE SEQUENCE [LARGE SCALE GENOMIC DNA]</scope>
    <source>
        <strain evidence="3">FD-172 SS1</strain>
    </source>
</reference>
<dbReference type="AlphaFoldDB" id="A0A067MVB6"/>
<evidence type="ECO:0000256" key="1">
    <source>
        <dbReference type="SAM" id="MobiDB-lite"/>
    </source>
</evidence>
<dbReference type="Proteomes" id="UP000027195">
    <property type="component" value="Unassembled WGS sequence"/>
</dbReference>
<dbReference type="InParanoid" id="A0A067MVB6"/>
<evidence type="ECO:0000313" key="3">
    <source>
        <dbReference type="Proteomes" id="UP000027195"/>
    </source>
</evidence>
<gene>
    <name evidence="2" type="ORF">BOTBODRAFT_28124</name>
</gene>
<sequence length="94" mass="10155">MCASFLASCLEVGGGVDGGIGSPCAESEYAQILARFRRRSPLAPTVLDGHKQTLDDVLRRARGRDSDRRRRITAKSSDLESGSSNSDLSTEKKN</sequence>
<name>A0A067MVB6_BOTB1</name>
<dbReference type="EMBL" id="KL198019">
    <property type="protein sequence ID" value="KDQ19549.1"/>
    <property type="molecule type" value="Genomic_DNA"/>
</dbReference>
<dbReference type="HOGENOM" id="CLU_2385862_0_0_1"/>
<evidence type="ECO:0000313" key="2">
    <source>
        <dbReference type="EMBL" id="KDQ19549.1"/>
    </source>
</evidence>
<feature type="region of interest" description="Disordered" evidence="1">
    <location>
        <begin position="44"/>
        <end position="94"/>
    </location>
</feature>
<protein>
    <submittedName>
        <fullName evidence="2">Uncharacterized protein</fullName>
    </submittedName>
</protein>
<feature type="compositionally biased region" description="Low complexity" evidence="1">
    <location>
        <begin position="79"/>
        <end position="88"/>
    </location>
</feature>